<evidence type="ECO:0000313" key="3">
    <source>
        <dbReference type="Proteomes" id="UP000601435"/>
    </source>
</evidence>
<dbReference type="OrthoDB" id="410329at2759"/>
<dbReference type="Proteomes" id="UP000601435">
    <property type="component" value="Unassembled WGS sequence"/>
</dbReference>
<name>A0A812RZE0_9DINO</name>
<organism evidence="2 3">
    <name type="scientific">Symbiodinium necroappetens</name>
    <dbReference type="NCBI Taxonomy" id="1628268"/>
    <lineage>
        <taxon>Eukaryota</taxon>
        <taxon>Sar</taxon>
        <taxon>Alveolata</taxon>
        <taxon>Dinophyceae</taxon>
        <taxon>Suessiales</taxon>
        <taxon>Symbiodiniaceae</taxon>
        <taxon>Symbiodinium</taxon>
    </lineage>
</organism>
<sequence length="2126" mass="234895">MSSSSSGLASGASFRGLLSRAFQTSRTTAVGDVRLPWEVGVWGEIFGERDDVLRDAQFVCPEVPHDFRSEGDGAPEVKKRRTECSDWKAGAIAFKVVRRKADVSWEDQRSKEHDRALARWLLVISRWDDCWPDLEIVKAMASISDNEGRKDSLLDWLHPRAPATLIKRVNSILLYHKEVGWGQEVVPYREHSVYCYMRDAKAGGAKPSQLASLREALIFVRFVFDVPSLDPIVKSRRILGITRRGAKRGRTKAHPLRVCDLEVLHRLLESADSVWDKLFSGACLACLYMRARWSDFQHTCAFSIDYSEEHEPVYLEFRAEVFKTMNAKFFDGEPMIWVAPAQGIYRHNWVKLWMQVRQEPELESCQPPLPVPREGGGATAGAVLTGEITAWLQRVLPGRDGLRTTAHSLKRTCLSWANKRGFDPRDKLILGGHAHDASMVDRYGDDFAARPLRLLESLLAEIRSGAFRPDASRAGRLAAVPGESELRDSIPGSWAEVSDPVSAFEPDEECDEDAASPNSPDTGNLNAEEAHAGSGVDMTDVPPVVVSETEAIRADFRIGIPAQPNWDMHFATIVGWSLGDMHSCAADLVLDFGCDPISSAAMALVDSEAAFAQRCKEVDAEGLRGRPKLLGVSPAAEKAAREVEQRNRLAGVNTERELVPSHALIDLCHHMVELNSITWISPSKCTSRESEIQLSTRDQSKVFKLEDHTLKVSSEAHKDEADYSSSLKLQWCLQRRGLALDQCKLMSWSAREKWVRTLLQSMTRDCPADFTRPNLAQIVQADREAFLIMAAEVRDLRPNVDGSFPMSVALEALRTDPRITMFLMAMPFKRSVAVDADRPPTPPGAAAAAKTRSAKRREREKRRREAEAAKRTGADPPRRADPPNKGARLTPPAELASCHQKTVDGKPICWSHNLKAEALDGVRPFAKILFFPAVPDAADRFPCETEAESLAVTCFLDGRINYEQLRLLIETLPGEKPARASGQPVPVGEPAKSFTTGAYVYSDVCGLRANARCFPATSMLLASIVSAIFPHASFSAIALFRNISTPLHSDENNELGCDNLLIPCSHFENGQVWIEGPGSVPCLLDSTLTGSLLETAGGPTQFNARLRHATCGWTGLRLMLVAFQVRNIRTLPADDRDTLCRLAFRPCRVAPKHPSACASLESTSDSCAGQPSTDIMMCTDSPSSPGSVNPASSTDQCVDVPVLEHDLNMLLDIIRQERAEIALVHLAPSVQYPMGLPTLEGQDLLRVTAANTYAAVGRIVHVATSFDIRVTVENPANSLAWLCDGMHELLYYPGASEVLFDHCMNGGTRDKCTRWWCNDHFFDSLALRCSKDHPHASWKPRFSASGIDFPTHHEAAYPSLLCERIASLLADAHPHVTALRPRPATQVFLDKQPRYARPLVSNYAGYDTWAVPLPRDAWADRILHLYPKGSKVLRRKLVPWGRVRVCAKSVCPLWDRQATASWDVTVKFAEPDRHGGMEFDSACEEAATHKVVALIFPNECRPTDDMAELLCFGIPREPDDFIRHAVMAGHPRNLLQDAVDGPAKSVAKCVLLGKQEREQLVTRRKVLANKNVLFWRDILNLLDFADVDLWKDLKQGFRLTGWMPASGVFPKRLRPPALTKDELLSQSVYRTPLTVSSIAKGANDDVAKATWSETKAEIEKGWIFLDASYDPLRIILSRRFGLQQRDKTRVIDDGKASGLNLLCGLIEHFTLHGVDVIAATLICLLKLARERRGRLLGKTYDLVSAYKQFPVHEEDRKVLRTGVMNTDTGDVAVFGSNVLSFGATGSVAGFLRISAALWHAGVQGLAIPWLAYYDDFPVFAFEDEAECVERAADALFDLMGVEYAKEGKKATSFGTSVSALGLVFDLADFSNGCVTIRHTERRAQELRDTLGHHLDQGTLSPKEAEVLRGRLHWYSSYLFGRGPAVAMKTLSRRAQGREGSNFVNDELRGALSKLLDHVESAPPLRINVASGRTFFLFTDGSYEPSGEVVAGIGGILYDDAGMPVSFFSGSVHPSDLEAMLETSSHPIYEIELYAVLAAFRCWGSLLKDSFTVAYIDNSAAQAALVAGSSGTDLGSRIVELIGEAESSVLCRPWYSWVPTHSNPADPPSRGEVAASRMFHTQRLLSG</sequence>
<feature type="region of interest" description="Disordered" evidence="1">
    <location>
        <begin position="834"/>
        <end position="896"/>
    </location>
</feature>
<feature type="compositionally biased region" description="Basic and acidic residues" evidence="1">
    <location>
        <begin position="863"/>
        <end position="882"/>
    </location>
</feature>
<protein>
    <submittedName>
        <fullName evidence="2">Uncharacterized protein</fullName>
    </submittedName>
</protein>
<comment type="caution">
    <text evidence="2">The sequence shown here is derived from an EMBL/GenBank/DDBJ whole genome shotgun (WGS) entry which is preliminary data.</text>
</comment>
<evidence type="ECO:0000256" key="1">
    <source>
        <dbReference type="SAM" id="MobiDB-lite"/>
    </source>
</evidence>
<feature type="region of interest" description="Disordered" evidence="1">
    <location>
        <begin position="484"/>
        <end position="540"/>
    </location>
</feature>
<dbReference type="EMBL" id="CAJNJA010020153">
    <property type="protein sequence ID" value="CAE7455870.1"/>
    <property type="molecule type" value="Genomic_DNA"/>
</dbReference>
<keyword evidence="3" id="KW-1185">Reference proteome</keyword>
<feature type="compositionally biased region" description="Basic residues" evidence="1">
    <location>
        <begin position="852"/>
        <end position="862"/>
    </location>
</feature>
<proteinExistence type="predicted"/>
<dbReference type="InterPro" id="IPR043502">
    <property type="entry name" value="DNA/RNA_pol_sf"/>
</dbReference>
<gene>
    <name evidence="2" type="ORF">SNEC2469_LOCUS12685</name>
</gene>
<feature type="compositionally biased region" description="Acidic residues" evidence="1">
    <location>
        <begin position="505"/>
        <end position="514"/>
    </location>
</feature>
<dbReference type="SUPFAM" id="SSF56672">
    <property type="entry name" value="DNA/RNA polymerases"/>
    <property type="match status" value="1"/>
</dbReference>
<evidence type="ECO:0000313" key="2">
    <source>
        <dbReference type="EMBL" id="CAE7455870.1"/>
    </source>
</evidence>
<feature type="compositionally biased region" description="Polar residues" evidence="1">
    <location>
        <begin position="516"/>
        <end position="525"/>
    </location>
</feature>
<reference evidence="2" key="1">
    <citation type="submission" date="2021-02" db="EMBL/GenBank/DDBJ databases">
        <authorList>
            <person name="Dougan E. K."/>
            <person name="Rhodes N."/>
            <person name="Thang M."/>
            <person name="Chan C."/>
        </authorList>
    </citation>
    <scope>NUCLEOTIDE SEQUENCE</scope>
</reference>
<accession>A0A812RZE0</accession>